<evidence type="ECO:0000313" key="4">
    <source>
        <dbReference type="EMBL" id="MCM2675706.1"/>
    </source>
</evidence>
<dbReference type="Pfam" id="PF09186">
    <property type="entry name" value="DUF1949"/>
    <property type="match status" value="1"/>
</dbReference>
<evidence type="ECO:0000256" key="1">
    <source>
        <dbReference type="ARBA" id="ARBA00007665"/>
    </source>
</evidence>
<dbReference type="SUPFAM" id="SSF54211">
    <property type="entry name" value="Ribosomal protein S5 domain 2-like"/>
    <property type="match status" value="1"/>
</dbReference>
<dbReference type="InterPro" id="IPR015796">
    <property type="entry name" value="Impact_YigZ-like"/>
</dbReference>
<dbReference type="Gene3D" id="3.30.230.30">
    <property type="entry name" value="Impact, N-terminal domain"/>
    <property type="match status" value="1"/>
</dbReference>
<reference evidence="4" key="1">
    <citation type="submission" date="2022-06" db="EMBL/GenBank/DDBJ databases">
        <title>Alkalicoccobacillus porphyridii sp. nov., isolated from a marine red alga, Porphyridium purpureum and reclassification of Shouchella plakortidis and Shouchella gibsonii as Alkalicoccobacillus plakortidis comb. nov. and Alkalicoccobacillus gibsonii comb. nov.</title>
        <authorList>
            <person name="Kim K.H."/>
            <person name="Lee J.K."/>
            <person name="Han D.M."/>
            <person name="Baek J.H."/>
            <person name="Jeon C.O."/>
        </authorList>
    </citation>
    <scope>NUCLEOTIDE SEQUENCE</scope>
    <source>
        <strain evidence="4">DSM 19153</strain>
    </source>
</reference>
<feature type="domain" description="UPF0029" evidence="3">
    <location>
        <begin position="140"/>
        <end position="195"/>
    </location>
</feature>
<dbReference type="InterPro" id="IPR001498">
    <property type="entry name" value="Impact_N"/>
</dbReference>
<dbReference type="InterPro" id="IPR023582">
    <property type="entry name" value="Impact"/>
</dbReference>
<dbReference type="Gene3D" id="3.30.70.240">
    <property type="match status" value="1"/>
</dbReference>
<dbReference type="PANTHER" id="PTHR16301:SF20">
    <property type="entry name" value="IMPACT FAMILY MEMBER YIGZ"/>
    <property type="match status" value="1"/>
</dbReference>
<dbReference type="InterPro" id="IPR015269">
    <property type="entry name" value="UPF0029_Impact_C"/>
</dbReference>
<feature type="domain" description="Impact N-terminal" evidence="2">
    <location>
        <begin position="19"/>
        <end position="122"/>
    </location>
</feature>
<evidence type="ECO:0000259" key="3">
    <source>
        <dbReference type="Pfam" id="PF09186"/>
    </source>
</evidence>
<evidence type="ECO:0000313" key="5">
    <source>
        <dbReference type="Proteomes" id="UP001203665"/>
    </source>
</evidence>
<dbReference type="NCBIfam" id="TIGR00257">
    <property type="entry name" value="IMPACT_YIGZ"/>
    <property type="match status" value="1"/>
</dbReference>
<dbReference type="InterPro" id="IPR020568">
    <property type="entry name" value="Ribosomal_Su5_D2-typ_SF"/>
</dbReference>
<gene>
    <name evidence="4" type="ORF">NDM98_09515</name>
</gene>
<proteinExistence type="inferred from homology"/>
<dbReference type="Proteomes" id="UP001203665">
    <property type="component" value="Unassembled WGS sequence"/>
</dbReference>
<dbReference type="InterPro" id="IPR036956">
    <property type="entry name" value="Impact_N_sf"/>
</dbReference>
<evidence type="ECO:0000259" key="2">
    <source>
        <dbReference type="Pfam" id="PF01205"/>
    </source>
</evidence>
<name>A0ABT0XIH3_9BACI</name>
<sequence>MQPSHLTINDNGTHEIIIQKSRFISHFKHTTTEVEAQTFISEIKKQFASANHNCSAYVIGENNDLQKANDDGEPSGTAGVPMLEVLKKRNVRNTTVVVTRFFGGIKLGAGGLIRAYSRSVSDGMNAVGLIQRLLVNEISITFEYGWLGKMENELRQSPYPIKSFDYAEAVQVVLYIQPKDLQTFKEWITDLTSAQVVIKEGSKTYLDLDFPTTSI</sequence>
<dbReference type="EMBL" id="JAMQJY010000001">
    <property type="protein sequence ID" value="MCM2675706.1"/>
    <property type="molecule type" value="Genomic_DNA"/>
</dbReference>
<dbReference type="InterPro" id="IPR020569">
    <property type="entry name" value="UPF0029_Impact_CS"/>
</dbReference>
<dbReference type="PANTHER" id="PTHR16301">
    <property type="entry name" value="IMPACT-RELATED"/>
    <property type="match status" value="1"/>
</dbReference>
<dbReference type="Pfam" id="PF01205">
    <property type="entry name" value="Impact_N"/>
    <property type="match status" value="1"/>
</dbReference>
<dbReference type="SUPFAM" id="SSF54980">
    <property type="entry name" value="EF-G C-terminal domain-like"/>
    <property type="match status" value="1"/>
</dbReference>
<protein>
    <submittedName>
        <fullName evidence="4">YigZ family protein</fullName>
    </submittedName>
</protein>
<organism evidence="4 5">
    <name type="scientific">Alkalicoccobacillus plakortidis</name>
    <dbReference type="NCBI Taxonomy" id="444060"/>
    <lineage>
        <taxon>Bacteria</taxon>
        <taxon>Bacillati</taxon>
        <taxon>Bacillota</taxon>
        <taxon>Bacilli</taxon>
        <taxon>Bacillales</taxon>
        <taxon>Bacillaceae</taxon>
        <taxon>Alkalicoccobacillus</taxon>
    </lineage>
</organism>
<comment type="caution">
    <text evidence="4">The sequence shown here is derived from an EMBL/GenBank/DDBJ whole genome shotgun (WGS) entry which is preliminary data.</text>
</comment>
<comment type="similarity">
    <text evidence="1">Belongs to the IMPACT family.</text>
</comment>
<dbReference type="RefSeq" id="WP_251606789.1">
    <property type="nucleotide sequence ID" value="NZ_JAMQJY010000001.1"/>
</dbReference>
<dbReference type="PROSITE" id="PS00910">
    <property type="entry name" value="UPF0029"/>
    <property type="match status" value="1"/>
</dbReference>
<keyword evidence="5" id="KW-1185">Reference proteome</keyword>
<dbReference type="InterPro" id="IPR035647">
    <property type="entry name" value="EFG_III/V"/>
</dbReference>
<accession>A0ABT0XIH3</accession>